<keyword evidence="5" id="KW-0269">Exonuclease</keyword>
<gene>
    <name evidence="9" type="ORF">SAPINGB_P006159</name>
</gene>
<accession>A0A5E8C3K2</accession>
<dbReference type="Pfam" id="PF00929">
    <property type="entry name" value="RNase_T"/>
    <property type="match status" value="1"/>
</dbReference>
<evidence type="ECO:0000256" key="5">
    <source>
        <dbReference type="ARBA" id="ARBA00022839"/>
    </source>
</evidence>
<dbReference type="InterPro" id="IPR036397">
    <property type="entry name" value="RNaseH_sf"/>
</dbReference>
<keyword evidence="3" id="KW-0540">Nuclease</keyword>
<evidence type="ECO:0000256" key="3">
    <source>
        <dbReference type="ARBA" id="ARBA00022722"/>
    </source>
</evidence>
<dbReference type="InterPro" id="IPR013520">
    <property type="entry name" value="Ribonucl_H"/>
</dbReference>
<dbReference type="OrthoDB" id="206335at2759"/>
<feature type="region of interest" description="Disordered" evidence="7">
    <location>
        <begin position="169"/>
        <end position="194"/>
    </location>
</feature>
<proteinExistence type="inferred from homology"/>
<comment type="subcellular location">
    <subcellularLocation>
        <location evidence="1">Nucleus</location>
    </subcellularLocation>
</comment>
<feature type="region of interest" description="Disordered" evidence="7">
    <location>
        <begin position="1"/>
        <end position="145"/>
    </location>
</feature>
<dbReference type="RefSeq" id="XP_031856764.1">
    <property type="nucleotide sequence ID" value="XM_032000873.1"/>
</dbReference>
<dbReference type="AlphaFoldDB" id="A0A5E8C3K2"/>
<sequence length="749" mass="83318">MNSKKTEPKKRTPSEKALRRLAQESKDEGKKSRKFHKKFPHHRTFTDVVIPTEPATLSNPASPSLPTMMTLPDLTRASGKRRRRSSPTGSLAKSTMQALLSPVSETSSAPSSSSSSSSASISLQHKSKKSSHKKSSKEVLPEAPVRQESPSLYLGSFTLSLNDPVETIEQKEEEEKKEKEEKEAVTKPKRKSKEKSAILHENIKPQFIVEPNTKIASMLRVSDLRDLVLYLLADGRAPSWVGIKQSFAIHRIVSIYVPSLSPSMFNGLNISSAQPQTFESSLGFFHSNFEHAWVVESPGNKHAIFSPTETFLYLMANSHDRSVMKVNQNKNPKSVSPLDLILTLEELMFNRYPVHPDTTGAAIASSQNIEILEPPGEDWVDTKPLDFGAPRVFAIDCEMCETCEGKELTRVTIVGGDGDVVLDELVKPFNQISNYLSQYSGITAKMLDPINTRLSEVQERILSLISSDDIIIGHSLENDLIALKMRHPRVIDTAVAYHSETSIHHKPSLKNLAKSFLKRDIQTSHEGHDSKEDAETCLDLLDLKLKYGATFGHTQVNGKISLADRLSHVSPRDPKLRPVAVVDYGVPNWACSSAQTIVSCTDDDEVIKHSGKAVNGHSFTWARLRELELLSETALSPRRFRKGGPGVSGNSLQNPIDCSVVSQSCERLGERLENLYQSLPANTAVLVWTGHGDKRAMLELNAKRQQYQYEYRTKNWRDITCAWTDHDAQALVAATDVARKGLAFLTVKR</sequence>
<feature type="compositionally biased region" description="Basic residues" evidence="7">
    <location>
        <begin position="31"/>
        <end position="43"/>
    </location>
</feature>
<dbReference type="GeneID" id="43584973"/>
<dbReference type="InterPro" id="IPR034922">
    <property type="entry name" value="REX1-like_exo"/>
</dbReference>
<evidence type="ECO:0000256" key="7">
    <source>
        <dbReference type="SAM" id="MobiDB-lite"/>
    </source>
</evidence>
<feature type="compositionally biased region" description="Polar residues" evidence="7">
    <location>
        <begin position="86"/>
        <end position="98"/>
    </location>
</feature>
<dbReference type="Gene3D" id="3.30.420.10">
    <property type="entry name" value="Ribonuclease H-like superfamily/Ribonuclease H"/>
    <property type="match status" value="1"/>
</dbReference>
<dbReference type="SUPFAM" id="SSF53098">
    <property type="entry name" value="Ribonuclease H-like"/>
    <property type="match status" value="1"/>
</dbReference>
<evidence type="ECO:0000256" key="2">
    <source>
        <dbReference type="ARBA" id="ARBA00006357"/>
    </source>
</evidence>
<dbReference type="PANTHER" id="PTHR12801">
    <property type="entry name" value="RNA EXONUCLEASE REXO1 / RECO3 FAMILY MEMBER-RELATED"/>
    <property type="match status" value="1"/>
</dbReference>
<dbReference type="Proteomes" id="UP000398389">
    <property type="component" value="Unassembled WGS sequence"/>
</dbReference>
<evidence type="ECO:0000313" key="10">
    <source>
        <dbReference type="Proteomes" id="UP000398389"/>
    </source>
</evidence>
<keyword evidence="10" id="KW-1185">Reference proteome</keyword>
<dbReference type="GO" id="GO:0004527">
    <property type="term" value="F:exonuclease activity"/>
    <property type="evidence" value="ECO:0007669"/>
    <property type="project" value="UniProtKB-KW"/>
</dbReference>
<evidence type="ECO:0000313" key="9">
    <source>
        <dbReference type="EMBL" id="VVT58344.1"/>
    </source>
</evidence>
<evidence type="ECO:0000259" key="8">
    <source>
        <dbReference type="SMART" id="SM00479"/>
    </source>
</evidence>
<dbReference type="SMART" id="SM00479">
    <property type="entry name" value="EXOIII"/>
    <property type="match status" value="1"/>
</dbReference>
<dbReference type="PANTHER" id="PTHR12801:SF115">
    <property type="entry name" value="FI18136P1-RELATED"/>
    <property type="match status" value="1"/>
</dbReference>
<evidence type="ECO:0000256" key="6">
    <source>
        <dbReference type="ARBA" id="ARBA00023242"/>
    </source>
</evidence>
<protein>
    <recommendedName>
        <fullName evidence="8">Exonuclease domain-containing protein</fullName>
    </recommendedName>
</protein>
<feature type="compositionally biased region" description="Low complexity" evidence="7">
    <location>
        <begin position="101"/>
        <end position="122"/>
    </location>
</feature>
<reference evidence="9 10" key="1">
    <citation type="submission" date="2019-09" db="EMBL/GenBank/DDBJ databases">
        <authorList>
            <person name="Brejova B."/>
        </authorList>
    </citation>
    <scope>NUCLEOTIDE SEQUENCE [LARGE SCALE GENOMIC DNA]</scope>
</reference>
<comment type="similarity">
    <text evidence="2">Belongs to the REXO1/REXO3 family.</text>
</comment>
<dbReference type="FunFam" id="3.30.420.10:FF:000019">
    <property type="entry name" value="RNA exonuclease NEF-sp"/>
    <property type="match status" value="1"/>
</dbReference>
<feature type="domain" description="Exonuclease" evidence="8">
    <location>
        <begin position="391"/>
        <end position="550"/>
    </location>
</feature>
<organism evidence="9 10">
    <name type="scientific">Magnusiomyces paraingens</name>
    <dbReference type="NCBI Taxonomy" id="2606893"/>
    <lineage>
        <taxon>Eukaryota</taxon>
        <taxon>Fungi</taxon>
        <taxon>Dikarya</taxon>
        <taxon>Ascomycota</taxon>
        <taxon>Saccharomycotina</taxon>
        <taxon>Dipodascomycetes</taxon>
        <taxon>Dipodascales</taxon>
        <taxon>Dipodascaceae</taxon>
        <taxon>Magnusiomyces</taxon>
    </lineage>
</organism>
<dbReference type="InterPro" id="IPR047021">
    <property type="entry name" value="REXO1/3/4-like"/>
</dbReference>
<dbReference type="GO" id="GO:0003676">
    <property type="term" value="F:nucleic acid binding"/>
    <property type="evidence" value="ECO:0007669"/>
    <property type="project" value="InterPro"/>
</dbReference>
<keyword evidence="4" id="KW-0378">Hydrolase</keyword>
<name>A0A5E8C3K2_9ASCO</name>
<dbReference type="InterPro" id="IPR012337">
    <property type="entry name" value="RNaseH-like_sf"/>
</dbReference>
<feature type="compositionally biased region" description="Basic and acidic residues" evidence="7">
    <location>
        <begin position="1"/>
        <end position="30"/>
    </location>
</feature>
<dbReference type="GO" id="GO:0005634">
    <property type="term" value="C:nucleus"/>
    <property type="evidence" value="ECO:0007669"/>
    <property type="project" value="UniProtKB-SubCell"/>
</dbReference>
<evidence type="ECO:0000256" key="4">
    <source>
        <dbReference type="ARBA" id="ARBA00022801"/>
    </source>
</evidence>
<dbReference type="EMBL" id="CABVLU010000005">
    <property type="protein sequence ID" value="VVT58344.1"/>
    <property type="molecule type" value="Genomic_DNA"/>
</dbReference>
<feature type="compositionally biased region" description="Basic and acidic residues" evidence="7">
    <location>
        <begin position="169"/>
        <end position="186"/>
    </location>
</feature>
<keyword evidence="6" id="KW-0539">Nucleus</keyword>
<dbReference type="CDD" id="cd06145">
    <property type="entry name" value="REX1_like"/>
    <property type="match status" value="1"/>
</dbReference>
<feature type="compositionally biased region" description="Basic residues" evidence="7">
    <location>
        <begin position="125"/>
        <end position="135"/>
    </location>
</feature>
<feature type="compositionally biased region" description="Polar residues" evidence="7">
    <location>
        <begin position="55"/>
        <end position="67"/>
    </location>
</feature>
<evidence type="ECO:0000256" key="1">
    <source>
        <dbReference type="ARBA" id="ARBA00004123"/>
    </source>
</evidence>